<proteinExistence type="predicted"/>
<reference evidence="3 5" key="1">
    <citation type="submission" date="2018-08" db="EMBL/GenBank/DDBJ databases">
        <title>Genome sequencing of Agrobacterium vitis strain ICMP 10754.</title>
        <authorList>
            <person name="Visnovsky S.B."/>
            <person name="Pitman A.R."/>
        </authorList>
    </citation>
    <scope>NUCLEOTIDE SEQUENCE [LARGE SCALE GENOMIC DNA]</scope>
    <source>
        <strain evidence="3 5">ICMP 10754</strain>
    </source>
</reference>
<dbReference type="Proteomes" id="UP000436911">
    <property type="component" value="Unassembled WGS sequence"/>
</dbReference>
<keyword evidence="1" id="KW-0238">DNA-binding</keyword>
<protein>
    <submittedName>
        <fullName evidence="4">Helix-turn-helix transcriptional regulator</fullName>
    </submittedName>
    <submittedName>
        <fullName evidence="3">XRE family transcriptional regulator</fullName>
    </submittedName>
</protein>
<dbReference type="SUPFAM" id="SSF47413">
    <property type="entry name" value="lambda repressor-like DNA-binding domains"/>
    <property type="match status" value="1"/>
</dbReference>
<dbReference type="SMART" id="SM00530">
    <property type="entry name" value="HTH_XRE"/>
    <property type="match status" value="1"/>
</dbReference>
<dbReference type="OrthoDB" id="9797172at2"/>
<dbReference type="PANTHER" id="PTHR46558">
    <property type="entry name" value="TRACRIPTIONAL REGULATORY PROTEIN-RELATED-RELATED"/>
    <property type="match status" value="1"/>
</dbReference>
<dbReference type="Pfam" id="PF01381">
    <property type="entry name" value="HTH_3"/>
    <property type="match status" value="1"/>
</dbReference>
<sequence length="144" mass="16065">MERALGFPKIPHETDFDVGQKIKARRRAIGMSQETLGKALGITFQQIQKYEKGTNRVGASRLSNIADFLAVPISYFFRDNDENSERSSESMSLPDDEITRFLATSEGQALNKAFAKIKVKIVKRSVVALTKTLAKVNDEPTEVT</sequence>
<dbReference type="EMBL" id="QUSG01000025">
    <property type="protein sequence ID" value="KAA3520769.1"/>
    <property type="molecule type" value="Genomic_DNA"/>
</dbReference>
<dbReference type="AlphaFoldDB" id="A0A120DCS0"/>
<feature type="domain" description="HTH cro/C1-type" evidence="2">
    <location>
        <begin position="22"/>
        <end position="76"/>
    </location>
</feature>
<evidence type="ECO:0000313" key="4">
    <source>
        <dbReference type="EMBL" id="MBF2714203.1"/>
    </source>
</evidence>
<dbReference type="InterPro" id="IPR010982">
    <property type="entry name" value="Lambda_DNA-bd_dom_sf"/>
</dbReference>
<dbReference type="EMBL" id="JACXXJ020000003">
    <property type="protein sequence ID" value="MBF2714203.1"/>
    <property type="molecule type" value="Genomic_DNA"/>
</dbReference>
<evidence type="ECO:0000256" key="1">
    <source>
        <dbReference type="ARBA" id="ARBA00023125"/>
    </source>
</evidence>
<name>A0A120DCS0_AGRVI</name>
<comment type="caution">
    <text evidence="3">The sequence shown here is derived from an EMBL/GenBank/DDBJ whole genome shotgun (WGS) entry which is preliminary data.</text>
</comment>
<dbReference type="CDD" id="cd00093">
    <property type="entry name" value="HTH_XRE"/>
    <property type="match status" value="1"/>
</dbReference>
<dbReference type="GO" id="GO:0003677">
    <property type="term" value="F:DNA binding"/>
    <property type="evidence" value="ECO:0007669"/>
    <property type="project" value="UniProtKB-KW"/>
</dbReference>
<dbReference type="PROSITE" id="PS50943">
    <property type="entry name" value="HTH_CROC1"/>
    <property type="match status" value="1"/>
</dbReference>
<organism evidence="3 5">
    <name type="scientific">Agrobacterium vitis</name>
    <name type="common">Rhizobium vitis</name>
    <dbReference type="NCBI Taxonomy" id="373"/>
    <lineage>
        <taxon>Bacteria</taxon>
        <taxon>Pseudomonadati</taxon>
        <taxon>Pseudomonadota</taxon>
        <taxon>Alphaproteobacteria</taxon>
        <taxon>Hyphomicrobiales</taxon>
        <taxon>Rhizobiaceae</taxon>
        <taxon>Rhizobium/Agrobacterium group</taxon>
        <taxon>Agrobacterium</taxon>
    </lineage>
</organism>
<dbReference type="Proteomes" id="UP000655037">
    <property type="component" value="Unassembled WGS sequence"/>
</dbReference>
<dbReference type="PANTHER" id="PTHR46558:SF4">
    <property type="entry name" value="DNA-BIDING PHAGE PROTEIN"/>
    <property type="match status" value="1"/>
</dbReference>
<dbReference type="InterPro" id="IPR001387">
    <property type="entry name" value="Cro/C1-type_HTH"/>
</dbReference>
<gene>
    <name evidence="3" type="ORF">DXT89_24620</name>
    <name evidence="4" type="ORF">IEI95_008085</name>
</gene>
<accession>A0A120DCS0</accession>
<reference evidence="4" key="2">
    <citation type="submission" date="2020-11" db="EMBL/GenBank/DDBJ databases">
        <title>Agrobacterium vitis strain K377 genome.</title>
        <authorList>
            <person name="Xi H."/>
        </authorList>
    </citation>
    <scope>NUCLEOTIDE SEQUENCE</scope>
    <source>
        <strain evidence="4">K377</strain>
    </source>
</reference>
<evidence type="ECO:0000313" key="5">
    <source>
        <dbReference type="Proteomes" id="UP000436911"/>
    </source>
</evidence>
<dbReference type="Gene3D" id="1.10.260.40">
    <property type="entry name" value="lambda repressor-like DNA-binding domains"/>
    <property type="match status" value="1"/>
</dbReference>
<evidence type="ECO:0000259" key="2">
    <source>
        <dbReference type="PROSITE" id="PS50943"/>
    </source>
</evidence>
<evidence type="ECO:0000313" key="3">
    <source>
        <dbReference type="EMBL" id="KAA3520769.1"/>
    </source>
</evidence>